<evidence type="ECO:0000313" key="1">
    <source>
        <dbReference type="EMBL" id="MEE4596012.1"/>
    </source>
</evidence>
<accession>A0ABU7Q3S5</accession>
<dbReference type="Proteomes" id="UP001354709">
    <property type="component" value="Unassembled WGS sequence"/>
</dbReference>
<dbReference type="EMBL" id="JAZBJO010000022">
    <property type="protein sequence ID" value="MEE4596012.1"/>
    <property type="molecule type" value="Genomic_DNA"/>
</dbReference>
<proteinExistence type="predicted"/>
<dbReference type="PANTHER" id="PTHR43431">
    <property type="entry name" value="OXIDOREDUCTASE, SHORT CHAIN DEHYDROGENASE/REDUCTASE FAMILY (AFU_ORTHOLOGUE AFUA_5G14000)"/>
    <property type="match status" value="1"/>
</dbReference>
<sequence length="231" mass="24417">MPTLAIVGAGPGLGLSIARRFGAEGFRIALFSRDQNKLDRLAGELAADGIEAAGFAADVTDRPALTRAFDAAKERFGPIDVLEYSPAPADPHSGPLAPVDALDLTVEAAQPQIEYHLYGGITAIRQVLPNMLDRGEGTILVTTGASSGPVVHPPFANIAAASGALRNWVLNLNSALAPKGVYAAHIAIAAWIGKGGPRSHPDVIAESYWELYRARTEPELFYLDPEMRAAL</sequence>
<dbReference type="PANTHER" id="PTHR43431:SF7">
    <property type="entry name" value="OXIDOREDUCTASE, SHORT CHAIN DEHYDROGENASE_REDUCTASE FAMILY (AFU_ORTHOLOGUE AFUA_5G14000)"/>
    <property type="match status" value="1"/>
</dbReference>
<protein>
    <submittedName>
        <fullName evidence="1">SDR family NAD(P)-dependent oxidoreductase</fullName>
    </submittedName>
</protein>
<dbReference type="InterPro" id="IPR002347">
    <property type="entry name" value="SDR_fam"/>
</dbReference>
<comment type="caution">
    <text evidence="1">The sequence shown here is derived from an EMBL/GenBank/DDBJ whole genome shotgun (WGS) entry which is preliminary data.</text>
</comment>
<name>A0ABU7Q3S5_9ACTN</name>
<reference evidence="1 2" key="1">
    <citation type="submission" date="2023-11" db="EMBL/GenBank/DDBJ databases">
        <title>30 novel species of actinomycetes from the DSMZ collection.</title>
        <authorList>
            <person name="Nouioui I."/>
        </authorList>
    </citation>
    <scope>NUCLEOTIDE SEQUENCE [LARGE SCALE GENOMIC DNA]</scope>
    <source>
        <strain evidence="1 2">DSM 41524</strain>
    </source>
</reference>
<dbReference type="Gene3D" id="3.40.50.720">
    <property type="entry name" value="NAD(P)-binding Rossmann-like Domain"/>
    <property type="match status" value="1"/>
</dbReference>
<gene>
    <name evidence="1" type="ORF">V2J94_29660</name>
</gene>
<dbReference type="RefSeq" id="WP_330812429.1">
    <property type="nucleotide sequence ID" value="NZ_JAZBJO010000022.1"/>
</dbReference>
<organism evidence="1 2">
    <name type="scientific">Streptomyces asiaticus subsp. ignotus</name>
    <dbReference type="NCBI Taxonomy" id="3098222"/>
    <lineage>
        <taxon>Bacteria</taxon>
        <taxon>Bacillati</taxon>
        <taxon>Actinomycetota</taxon>
        <taxon>Actinomycetes</taxon>
        <taxon>Kitasatosporales</taxon>
        <taxon>Streptomycetaceae</taxon>
        <taxon>Streptomyces</taxon>
        <taxon>Streptomyces violaceusniger group</taxon>
    </lineage>
</organism>
<dbReference type="SUPFAM" id="SSF51735">
    <property type="entry name" value="NAD(P)-binding Rossmann-fold domains"/>
    <property type="match status" value="1"/>
</dbReference>
<dbReference type="InterPro" id="IPR036291">
    <property type="entry name" value="NAD(P)-bd_dom_sf"/>
</dbReference>
<evidence type="ECO:0000313" key="2">
    <source>
        <dbReference type="Proteomes" id="UP001354709"/>
    </source>
</evidence>
<keyword evidence="2" id="KW-1185">Reference proteome</keyword>
<dbReference type="Pfam" id="PF00106">
    <property type="entry name" value="adh_short"/>
    <property type="match status" value="1"/>
</dbReference>